<comment type="caution">
    <text evidence="1">The sequence shown here is derived from an EMBL/GenBank/DDBJ whole genome shotgun (WGS) entry which is preliminary data.</text>
</comment>
<proteinExistence type="predicted"/>
<dbReference type="AlphaFoldDB" id="A0A8J5RWX8"/>
<evidence type="ECO:0000313" key="1">
    <source>
        <dbReference type="EMBL" id="KAG8047244.1"/>
    </source>
</evidence>
<sequence>MNFPKHMSWVLFYVPFIDHGLNVHHMISAITIADGTIATSPEDKAEVFLGAFLDRMGFPSNPCMHFQLQLLIPRCPNLDIHCQRLYN</sequence>
<dbReference type="Proteomes" id="UP000729402">
    <property type="component" value="Unassembled WGS sequence"/>
</dbReference>
<keyword evidence="2" id="KW-1185">Reference proteome</keyword>
<name>A0A8J5RWX8_ZIZPA</name>
<accession>A0A8J5RWX8</accession>
<gene>
    <name evidence="1" type="ORF">GUJ93_ZPchr0008g13885</name>
</gene>
<reference evidence="1" key="2">
    <citation type="submission" date="2021-02" db="EMBL/GenBank/DDBJ databases">
        <authorList>
            <person name="Kimball J.A."/>
            <person name="Haas M.W."/>
            <person name="Macchietto M."/>
            <person name="Kono T."/>
            <person name="Duquette J."/>
            <person name="Shao M."/>
        </authorList>
    </citation>
    <scope>NUCLEOTIDE SEQUENCE</scope>
    <source>
        <tissue evidence="1">Fresh leaf tissue</tissue>
    </source>
</reference>
<evidence type="ECO:0000313" key="2">
    <source>
        <dbReference type="Proteomes" id="UP000729402"/>
    </source>
</evidence>
<dbReference type="EMBL" id="JAAALK010000290">
    <property type="protein sequence ID" value="KAG8047244.1"/>
    <property type="molecule type" value="Genomic_DNA"/>
</dbReference>
<organism evidence="1 2">
    <name type="scientific">Zizania palustris</name>
    <name type="common">Northern wild rice</name>
    <dbReference type="NCBI Taxonomy" id="103762"/>
    <lineage>
        <taxon>Eukaryota</taxon>
        <taxon>Viridiplantae</taxon>
        <taxon>Streptophyta</taxon>
        <taxon>Embryophyta</taxon>
        <taxon>Tracheophyta</taxon>
        <taxon>Spermatophyta</taxon>
        <taxon>Magnoliopsida</taxon>
        <taxon>Liliopsida</taxon>
        <taxon>Poales</taxon>
        <taxon>Poaceae</taxon>
        <taxon>BOP clade</taxon>
        <taxon>Oryzoideae</taxon>
        <taxon>Oryzeae</taxon>
        <taxon>Zizaniinae</taxon>
        <taxon>Zizania</taxon>
    </lineage>
</organism>
<reference evidence="1" key="1">
    <citation type="journal article" date="2021" name="bioRxiv">
        <title>Whole Genome Assembly and Annotation of Northern Wild Rice, Zizania palustris L., Supports a Whole Genome Duplication in the Zizania Genus.</title>
        <authorList>
            <person name="Haas M."/>
            <person name="Kono T."/>
            <person name="Macchietto M."/>
            <person name="Millas R."/>
            <person name="McGilp L."/>
            <person name="Shao M."/>
            <person name="Duquette J."/>
            <person name="Hirsch C.N."/>
            <person name="Kimball J."/>
        </authorList>
    </citation>
    <scope>NUCLEOTIDE SEQUENCE</scope>
    <source>
        <tissue evidence="1">Fresh leaf tissue</tissue>
    </source>
</reference>
<protein>
    <submittedName>
        <fullName evidence="1">Uncharacterized protein</fullName>
    </submittedName>
</protein>